<dbReference type="HAMAP" id="MF_01043">
    <property type="entry name" value="PlsY"/>
    <property type="match status" value="1"/>
</dbReference>
<evidence type="ECO:0000256" key="2">
    <source>
        <dbReference type="ARBA" id="ARBA00022516"/>
    </source>
</evidence>
<keyword evidence="9 10" id="KW-1208">Phospholipid metabolism</keyword>
<keyword evidence="4 10" id="KW-0812">Transmembrane</keyword>
<keyword evidence="8 10" id="KW-0594">Phospholipid biosynthesis</keyword>
<evidence type="ECO:0000256" key="10">
    <source>
        <dbReference type="HAMAP-Rule" id="MF_01043"/>
    </source>
</evidence>
<dbReference type="NCBIfam" id="TIGR00023">
    <property type="entry name" value="glycerol-3-phosphate 1-O-acyltransferase PlsY"/>
    <property type="match status" value="1"/>
</dbReference>
<comment type="function">
    <text evidence="10">Catalyzes the transfer of an acyl group from acyl-phosphate (acyl-PO(4)) to glycerol-3-phosphate (G3P) to form lysophosphatidic acid (LPA). This enzyme utilizes acyl-phosphate as fatty acyl donor, but not acyl-CoA or acyl-ACP.</text>
</comment>
<keyword evidence="2 10" id="KW-0444">Lipid biosynthesis</keyword>
<dbReference type="SMART" id="SM01207">
    <property type="entry name" value="G3P_acyltransf"/>
    <property type="match status" value="1"/>
</dbReference>
<feature type="transmembrane region" description="Helical" evidence="10">
    <location>
        <begin position="142"/>
        <end position="160"/>
    </location>
</feature>
<keyword evidence="5 10" id="KW-1133">Transmembrane helix</keyword>
<protein>
    <recommendedName>
        <fullName evidence="10">Glycerol-3-phosphate acyltransferase</fullName>
    </recommendedName>
    <alternativeName>
        <fullName evidence="10">Acyl-PO4 G3P acyltransferase</fullName>
    </alternativeName>
    <alternativeName>
        <fullName evidence="10">Acyl-phosphate--glycerol-3-phosphate acyltransferase</fullName>
    </alternativeName>
    <alternativeName>
        <fullName evidence="10">G3P acyltransferase</fullName>
        <shortName evidence="10">GPAT</shortName>
        <ecNumber evidence="10">2.3.1.275</ecNumber>
    </alternativeName>
    <alternativeName>
        <fullName evidence="10">Lysophosphatidic acid synthase</fullName>
        <shortName evidence="10">LPA synthase</shortName>
    </alternativeName>
</protein>
<comment type="caution">
    <text evidence="11">The sequence shown here is derived from an EMBL/GenBank/DDBJ whole genome shotgun (WGS) entry which is preliminary data.</text>
</comment>
<dbReference type="PANTHER" id="PTHR30309:SF0">
    <property type="entry name" value="GLYCEROL-3-PHOSPHATE ACYLTRANSFERASE-RELATED"/>
    <property type="match status" value="1"/>
</dbReference>
<dbReference type="EC" id="2.3.1.275" evidence="10"/>
<sequence length="212" mass="22515">MIFSGIAIVAAYLLGSVSFSVLFARLFKGIDIRNHGSGNAGATNTLRVLGKGPAILVLVLDICKGVLAVWLGRWLAPDYDWTPALAGLAAVIGHNWPLYFHFKGGKGIATTIGMLATLCFLPSLIAGIVGILAIVFTRYVSLGSLLFVTLTPVVLIIYSAVGWHDYGTAVLIVSIAIWALAVWRHRGNLVKLKNGTENKLGSKSGGKERSLG</sequence>
<comment type="similarity">
    <text evidence="10">Belongs to the PlsY family.</text>
</comment>
<name>A0ABQ1ZQB1_9BACL</name>
<feature type="transmembrane region" description="Helical" evidence="10">
    <location>
        <begin position="166"/>
        <end position="183"/>
    </location>
</feature>
<keyword evidence="3 10" id="KW-0808">Transferase</keyword>
<dbReference type="RefSeq" id="WP_172239960.1">
    <property type="nucleotide sequence ID" value="NZ_BMDD01000001.1"/>
</dbReference>
<evidence type="ECO:0000313" key="11">
    <source>
        <dbReference type="EMBL" id="GGH72257.1"/>
    </source>
</evidence>
<comment type="catalytic activity">
    <reaction evidence="10">
        <text>an acyl phosphate + sn-glycerol 3-phosphate = a 1-acyl-sn-glycero-3-phosphate + phosphate</text>
        <dbReference type="Rhea" id="RHEA:34075"/>
        <dbReference type="ChEBI" id="CHEBI:43474"/>
        <dbReference type="ChEBI" id="CHEBI:57597"/>
        <dbReference type="ChEBI" id="CHEBI:57970"/>
        <dbReference type="ChEBI" id="CHEBI:59918"/>
        <dbReference type="EC" id="2.3.1.275"/>
    </reaction>
</comment>
<dbReference type="PANTHER" id="PTHR30309">
    <property type="entry name" value="INNER MEMBRANE PROTEIN YGIH"/>
    <property type="match status" value="1"/>
</dbReference>
<dbReference type="Proteomes" id="UP000605427">
    <property type="component" value="Unassembled WGS sequence"/>
</dbReference>
<gene>
    <name evidence="11" type="primary">plsY2</name>
    <name evidence="10" type="synonym">plsY</name>
    <name evidence="11" type="ORF">GCM10007362_10180</name>
</gene>
<evidence type="ECO:0000256" key="8">
    <source>
        <dbReference type="ARBA" id="ARBA00023209"/>
    </source>
</evidence>
<dbReference type="Pfam" id="PF02660">
    <property type="entry name" value="G3P_acyltransf"/>
    <property type="match status" value="1"/>
</dbReference>
<evidence type="ECO:0000256" key="4">
    <source>
        <dbReference type="ARBA" id="ARBA00022692"/>
    </source>
</evidence>
<feature type="transmembrane region" description="Helical" evidence="10">
    <location>
        <begin position="6"/>
        <end position="27"/>
    </location>
</feature>
<accession>A0ABQ1ZQB1</accession>
<comment type="subunit">
    <text evidence="10">Probably interacts with PlsX.</text>
</comment>
<organism evidence="11 12">
    <name type="scientific">Saccharibacillus endophyticus</name>
    <dbReference type="NCBI Taxonomy" id="2060666"/>
    <lineage>
        <taxon>Bacteria</taxon>
        <taxon>Bacillati</taxon>
        <taxon>Bacillota</taxon>
        <taxon>Bacilli</taxon>
        <taxon>Bacillales</taxon>
        <taxon>Paenibacillaceae</taxon>
        <taxon>Saccharibacillus</taxon>
    </lineage>
</organism>
<feature type="transmembrane region" description="Helical" evidence="10">
    <location>
        <begin position="48"/>
        <end position="71"/>
    </location>
</feature>
<dbReference type="InterPro" id="IPR003811">
    <property type="entry name" value="G3P_acylTferase_PlsY"/>
</dbReference>
<evidence type="ECO:0000313" key="12">
    <source>
        <dbReference type="Proteomes" id="UP000605427"/>
    </source>
</evidence>
<evidence type="ECO:0000256" key="9">
    <source>
        <dbReference type="ARBA" id="ARBA00023264"/>
    </source>
</evidence>
<comment type="pathway">
    <text evidence="10">Lipid metabolism; phospholipid metabolism.</text>
</comment>
<dbReference type="EMBL" id="BMDD01000001">
    <property type="protein sequence ID" value="GGH72257.1"/>
    <property type="molecule type" value="Genomic_DNA"/>
</dbReference>
<reference evidence="12" key="1">
    <citation type="journal article" date="2019" name="Int. J. Syst. Evol. Microbiol.">
        <title>The Global Catalogue of Microorganisms (GCM) 10K type strain sequencing project: providing services to taxonomists for standard genome sequencing and annotation.</title>
        <authorList>
            <consortium name="The Broad Institute Genomics Platform"/>
            <consortium name="The Broad Institute Genome Sequencing Center for Infectious Disease"/>
            <person name="Wu L."/>
            <person name="Ma J."/>
        </authorList>
    </citation>
    <scope>NUCLEOTIDE SEQUENCE [LARGE SCALE GENOMIC DNA]</scope>
    <source>
        <strain evidence="12">CCM 8702</strain>
    </source>
</reference>
<evidence type="ECO:0000256" key="7">
    <source>
        <dbReference type="ARBA" id="ARBA00023136"/>
    </source>
</evidence>
<keyword evidence="1 10" id="KW-1003">Cell membrane</keyword>
<evidence type="ECO:0000256" key="1">
    <source>
        <dbReference type="ARBA" id="ARBA00022475"/>
    </source>
</evidence>
<evidence type="ECO:0000256" key="5">
    <source>
        <dbReference type="ARBA" id="ARBA00022989"/>
    </source>
</evidence>
<comment type="subcellular location">
    <subcellularLocation>
        <location evidence="10">Cell membrane</location>
        <topology evidence="10">Multi-pass membrane protein</topology>
    </subcellularLocation>
</comment>
<evidence type="ECO:0000256" key="3">
    <source>
        <dbReference type="ARBA" id="ARBA00022679"/>
    </source>
</evidence>
<dbReference type="GO" id="GO:0016746">
    <property type="term" value="F:acyltransferase activity"/>
    <property type="evidence" value="ECO:0007669"/>
    <property type="project" value="UniProtKB-KW"/>
</dbReference>
<keyword evidence="12" id="KW-1185">Reference proteome</keyword>
<keyword evidence="11" id="KW-0012">Acyltransferase</keyword>
<feature type="transmembrane region" description="Helical" evidence="10">
    <location>
        <begin position="108"/>
        <end position="135"/>
    </location>
</feature>
<keyword evidence="7 10" id="KW-0472">Membrane</keyword>
<evidence type="ECO:0000256" key="6">
    <source>
        <dbReference type="ARBA" id="ARBA00023098"/>
    </source>
</evidence>
<proteinExistence type="inferred from homology"/>
<keyword evidence="6 10" id="KW-0443">Lipid metabolism</keyword>